<dbReference type="Proteomes" id="UP000813462">
    <property type="component" value="Unassembled WGS sequence"/>
</dbReference>
<dbReference type="InterPro" id="IPR009646">
    <property type="entry name" value="Root_cap"/>
</dbReference>
<organism evidence="1 2">
    <name type="scientific">Ziziphus jujuba var. spinosa</name>
    <dbReference type="NCBI Taxonomy" id="714518"/>
    <lineage>
        <taxon>Eukaryota</taxon>
        <taxon>Viridiplantae</taxon>
        <taxon>Streptophyta</taxon>
        <taxon>Embryophyta</taxon>
        <taxon>Tracheophyta</taxon>
        <taxon>Spermatophyta</taxon>
        <taxon>Magnoliopsida</taxon>
        <taxon>eudicotyledons</taxon>
        <taxon>Gunneridae</taxon>
        <taxon>Pentapetalae</taxon>
        <taxon>rosids</taxon>
        <taxon>fabids</taxon>
        <taxon>Rosales</taxon>
        <taxon>Rhamnaceae</taxon>
        <taxon>Paliureae</taxon>
        <taxon>Ziziphus</taxon>
    </lineage>
</organism>
<sequence length="280" mass="31116">MCKAVGNCHHKTLTCPSQCPQKKPKQNKNGKGCFINCSSKCEATCRSRKPNCIGYGSLCYDPHFVGADGVVFYFHESKGGNFAIVSYDTSQINAYFIGTRPQGRTRDFTWVQALSVIESVNIPTNGDAEWRTNGEERETLVERTDNTNSIIVQVAGLVETHIKVRPIGKEENRVHNYRLLANDAFAHYETQFKFSNPSDLVEGVLGKTYRSDYVSPIKPGVAMPTIGGEDKYQTPSLFAPLCKACKFQGLYGNIALNDVAQFDNNPMSNSLYWVFGILAL</sequence>
<accession>A0A978VUW8</accession>
<reference evidence="1" key="1">
    <citation type="journal article" date="2021" name="Front. Plant Sci.">
        <title>Chromosome-Scale Genome Assembly for Chinese Sour Jujube and Insights Into Its Genome Evolution and Domestication Signature.</title>
        <authorList>
            <person name="Shen L.-Y."/>
            <person name="Luo H."/>
            <person name="Wang X.-L."/>
            <person name="Wang X.-M."/>
            <person name="Qiu X.-J."/>
            <person name="Liu H."/>
            <person name="Zhou S.-S."/>
            <person name="Jia K.-H."/>
            <person name="Nie S."/>
            <person name="Bao Y.-T."/>
            <person name="Zhang R.-G."/>
            <person name="Yun Q.-Z."/>
            <person name="Chai Y.-H."/>
            <person name="Lu J.-Y."/>
            <person name="Li Y."/>
            <person name="Zhao S.-W."/>
            <person name="Mao J.-F."/>
            <person name="Jia S.-G."/>
            <person name="Mao Y.-M."/>
        </authorList>
    </citation>
    <scope>NUCLEOTIDE SEQUENCE</scope>
    <source>
        <strain evidence="1">AT0</strain>
        <tissue evidence="1">Leaf</tissue>
    </source>
</reference>
<dbReference type="Pfam" id="PF06830">
    <property type="entry name" value="Root_cap"/>
    <property type="match status" value="1"/>
</dbReference>
<dbReference type="EMBL" id="JAEACU010000002">
    <property type="protein sequence ID" value="KAH7542613.1"/>
    <property type="molecule type" value="Genomic_DNA"/>
</dbReference>
<evidence type="ECO:0000313" key="2">
    <source>
        <dbReference type="Proteomes" id="UP000813462"/>
    </source>
</evidence>
<protein>
    <submittedName>
        <fullName evidence="1">Uncharacterized protein</fullName>
    </submittedName>
</protein>
<proteinExistence type="predicted"/>
<gene>
    <name evidence="1" type="ORF">FEM48_Zijuj02G0092600</name>
</gene>
<comment type="caution">
    <text evidence="1">The sequence shown here is derived from an EMBL/GenBank/DDBJ whole genome shotgun (WGS) entry which is preliminary data.</text>
</comment>
<name>A0A978VUW8_ZIZJJ</name>
<dbReference type="PANTHER" id="PTHR31656">
    <property type="entry name" value="ROOT CAP DOMAIN-CONTAINING PROTEIN"/>
    <property type="match status" value="1"/>
</dbReference>
<dbReference type="AlphaFoldDB" id="A0A978VUW8"/>
<evidence type="ECO:0000313" key="1">
    <source>
        <dbReference type="EMBL" id="KAH7542613.1"/>
    </source>
</evidence>